<feature type="region of interest" description="Disordered" evidence="2">
    <location>
        <begin position="56"/>
        <end position="97"/>
    </location>
</feature>
<dbReference type="AlphaFoldDB" id="A0A9W7DP79"/>
<dbReference type="Proteomes" id="UP001165063">
    <property type="component" value="Unassembled WGS sequence"/>
</dbReference>
<organism evidence="3 4">
    <name type="scientific">Ambrosiozyma monospora</name>
    <name type="common">Yeast</name>
    <name type="synonym">Endomycopsis monosporus</name>
    <dbReference type="NCBI Taxonomy" id="43982"/>
    <lineage>
        <taxon>Eukaryota</taxon>
        <taxon>Fungi</taxon>
        <taxon>Dikarya</taxon>
        <taxon>Ascomycota</taxon>
        <taxon>Saccharomycotina</taxon>
        <taxon>Pichiomycetes</taxon>
        <taxon>Pichiales</taxon>
        <taxon>Pichiaceae</taxon>
        <taxon>Ambrosiozyma</taxon>
    </lineage>
</organism>
<name>A0A9W7DP79_AMBMO</name>
<evidence type="ECO:0000313" key="3">
    <source>
        <dbReference type="EMBL" id="GMG56262.1"/>
    </source>
</evidence>
<gene>
    <name evidence="3" type="ORF">Amon01_000832900</name>
</gene>
<evidence type="ECO:0000313" key="4">
    <source>
        <dbReference type="Proteomes" id="UP001165063"/>
    </source>
</evidence>
<dbReference type="Pfam" id="PF14377">
    <property type="entry name" value="UBM"/>
    <property type="match status" value="1"/>
</dbReference>
<protein>
    <submittedName>
        <fullName evidence="3">Unnamed protein product</fullName>
    </submittedName>
</protein>
<evidence type="ECO:0000256" key="1">
    <source>
        <dbReference type="ARBA" id="ARBA00022679"/>
    </source>
</evidence>
<sequence>MREDVFAQHVRERRAAANTTGESITEVDPAFMDALPDDLRNEIIRNEQRLNLENAFISGRGRSSDSEEDDEGDMSGQFETRTATLNEKPMTPVKQKKRQRLTFPPLIDRYGVAALLKMVFVPQLYYKRENFFKTLGYLCYNKQTRSEIIALLLYILQEGIMDQSSLEAIYFQLCQRAKIPGTPDATKNDEPKTYAKGCRPPVSLGISASFPMSCTGATVATQAIDVIQYLLENESHMKFHFLSDQESNPFIRKMGKKHKLKDSSYKYPINILFNLLGNKQINEDTNLMDILSRTFQIATKPLQLIQAKLDGMDTEARTQFKGPQLPIIPDRSLKQIINILIADECASKVFQQTISSIQNLSVLENAKVVFPRELSKNATSLSKTISTDLRELIKELQSTKDFSDDSSIPELTKFSSGSSDQAKLLRVLTALDYLFKINDKTNMDSAEAKELKELYKNSALGPLWGALSDCLP</sequence>
<dbReference type="EMBL" id="BSXU01007141">
    <property type="protein sequence ID" value="GMG56262.1"/>
    <property type="molecule type" value="Genomic_DNA"/>
</dbReference>
<evidence type="ECO:0000256" key="2">
    <source>
        <dbReference type="SAM" id="MobiDB-lite"/>
    </source>
</evidence>
<dbReference type="InterPro" id="IPR025527">
    <property type="entry name" value="HUWE1/Rev1_UBM"/>
</dbReference>
<dbReference type="OrthoDB" id="8068875at2759"/>
<accession>A0A9W7DP79</accession>
<proteinExistence type="predicted"/>
<keyword evidence="1" id="KW-0808">Transferase</keyword>
<keyword evidence="4" id="KW-1185">Reference proteome</keyword>
<comment type="caution">
    <text evidence="3">The sequence shown here is derived from an EMBL/GenBank/DDBJ whole genome shotgun (WGS) entry which is preliminary data.</text>
</comment>
<reference evidence="3" key="1">
    <citation type="submission" date="2023-04" db="EMBL/GenBank/DDBJ databases">
        <title>Ambrosiozyma monospora NBRC 1965.</title>
        <authorList>
            <person name="Ichikawa N."/>
            <person name="Sato H."/>
            <person name="Tonouchi N."/>
        </authorList>
    </citation>
    <scope>NUCLEOTIDE SEQUENCE</scope>
    <source>
        <strain evidence="3">NBRC 1965</strain>
    </source>
</reference>
<dbReference type="GO" id="GO:0016740">
    <property type="term" value="F:transferase activity"/>
    <property type="evidence" value="ECO:0007669"/>
    <property type="project" value="UniProtKB-KW"/>
</dbReference>